<keyword evidence="1" id="KW-0812">Transmembrane</keyword>
<evidence type="ECO:0000259" key="2">
    <source>
        <dbReference type="Pfam" id="PF20152"/>
    </source>
</evidence>
<name>A0A0H2S6Y1_9AGAM</name>
<evidence type="ECO:0000313" key="4">
    <source>
        <dbReference type="Proteomes" id="UP000053477"/>
    </source>
</evidence>
<dbReference type="PANTHER" id="PTHR40465">
    <property type="entry name" value="CHROMOSOME 1, WHOLE GENOME SHOTGUN SEQUENCE"/>
    <property type="match status" value="1"/>
</dbReference>
<dbReference type="OrthoDB" id="3270417at2759"/>
<evidence type="ECO:0000313" key="3">
    <source>
        <dbReference type="EMBL" id="KLO19734.1"/>
    </source>
</evidence>
<dbReference type="EMBL" id="KQ085885">
    <property type="protein sequence ID" value="KLO19734.1"/>
    <property type="molecule type" value="Genomic_DNA"/>
</dbReference>
<sequence length="381" mass="41652">MSFLDDVLGAVFMTCIVSAIFYGVTCLQAIYYITSCKGDGKFVKGLVTLGAGRTVRSKLPLAIWYLNVGISIRSLDSLHMGFVLHYGYIALVKQFGIFADLASAPWSLPAAISTNAASDLITRLFFFRRIWFCMSKIVATGMFLSDGSSERSQCWDLDQSGHYYTRILCNDNILGHSDVGLPFSYNWLLGFISISRTWVILTSLGLTTATDLSIASTLCFYLAKWRNSYFAGTRSVIASLLQYTIQTGLLATLWSVGSIVAFVLRPKSDITIIFNLSLSKVYINALLASLNARDSLRKKSRKPNNTLRVISIEDGSNTMPLGAIAQASTASASAGTSRTTANNGNKAIAIQVQADKSSCSDFNSETKMMVLEIHVNLMRAV</sequence>
<dbReference type="PANTHER" id="PTHR40465:SF1">
    <property type="entry name" value="DUF6534 DOMAIN-CONTAINING PROTEIN"/>
    <property type="match status" value="1"/>
</dbReference>
<dbReference type="STRING" id="27342.A0A0H2S6Y1"/>
<evidence type="ECO:0000256" key="1">
    <source>
        <dbReference type="SAM" id="Phobius"/>
    </source>
</evidence>
<feature type="transmembrane region" description="Helical" evidence="1">
    <location>
        <begin position="243"/>
        <end position="264"/>
    </location>
</feature>
<feature type="transmembrane region" description="Helical" evidence="1">
    <location>
        <begin position="198"/>
        <end position="223"/>
    </location>
</feature>
<dbReference type="InParanoid" id="A0A0H2S6Y1"/>
<dbReference type="Pfam" id="PF20152">
    <property type="entry name" value="DUF6534"/>
    <property type="match status" value="1"/>
</dbReference>
<gene>
    <name evidence="3" type="ORF">SCHPADRAFT_885320</name>
</gene>
<proteinExistence type="predicted"/>
<dbReference type="InterPro" id="IPR045339">
    <property type="entry name" value="DUF6534"/>
</dbReference>
<dbReference type="AlphaFoldDB" id="A0A0H2S6Y1"/>
<feature type="transmembrane region" description="Helical" evidence="1">
    <location>
        <begin position="270"/>
        <end position="292"/>
    </location>
</feature>
<accession>A0A0H2S6Y1</accession>
<keyword evidence="1" id="KW-0472">Membrane</keyword>
<keyword evidence="1" id="KW-1133">Transmembrane helix</keyword>
<protein>
    <recommendedName>
        <fullName evidence="2">DUF6534 domain-containing protein</fullName>
    </recommendedName>
</protein>
<keyword evidence="4" id="KW-1185">Reference proteome</keyword>
<reference evidence="3 4" key="1">
    <citation type="submission" date="2015-04" db="EMBL/GenBank/DDBJ databases">
        <title>Complete genome sequence of Schizopora paradoxa KUC8140, a cosmopolitan wood degrader in East Asia.</title>
        <authorList>
            <consortium name="DOE Joint Genome Institute"/>
            <person name="Min B."/>
            <person name="Park H."/>
            <person name="Jang Y."/>
            <person name="Kim J.-J."/>
            <person name="Kim K.H."/>
            <person name="Pangilinan J."/>
            <person name="Lipzen A."/>
            <person name="Riley R."/>
            <person name="Grigoriev I.V."/>
            <person name="Spatafora J.W."/>
            <person name="Choi I.-G."/>
        </authorList>
    </citation>
    <scope>NUCLEOTIDE SEQUENCE [LARGE SCALE GENOMIC DNA]</scope>
    <source>
        <strain evidence="3 4">KUC8140</strain>
    </source>
</reference>
<dbReference type="Proteomes" id="UP000053477">
    <property type="component" value="Unassembled WGS sequence"/>
</dbReference>
<feature type="transmembrane region" description="Helical" evidence="1">
    <location>
        <begin position="7"/>
        <end position="33"/>
    </location>
</feature>
<feature type="domain" description="DUF6534" evidence="2">
    <location>
        <begin position="208"/>
        <end position="295"/>
    </location>
</feature>
<organism evidence="3 4">
    <name type="scientific">Schizopora paradoxa</name>
    <dbReference type="NCBI Taxonomy" id="27342"/>
    <lineage>
        <taxon>Eukaryota</taxon>
        <taxon>Fungi</taxon>
        <taxon>Dikarya</taxon>
        <taxon>Basidiomycota</taxon>
        <taxon>Agaricomycotina</taxon>
        <taxon>Agaricomycetes</taxon>
        <taxon>Hymenochaetales</taxon>
        <taxon>Schizoporaceae</taxon>
        <taxon>Schizopora</taxon>
    </lineage>
</organism>